<evidence type="ECO:0000313" key="1">
    <source>
        <dbReference type="EMBL" id="KAG5449057.1"/>
    </source>
</evidence>
<proteinExistence type="predicted"/>
<feature type="non-terminal residue" evidence="1">
    <location>
        <position position="1"/>
    </location>
</feature>
<gene>
    <name evidence="1" type="ORF">CSKR_100286</name>
</gene>
<protein>
    <submittedName>
        <fullName evidence="1">Uncharacterized protein</fullName>
    </submittedName>
</protein>
<comment type="caution">
    <text evidence="1">The sequence shown here is derived from an EMBL/GenBank/DDBJ whole genome shotgun (WGS) entry which is preliminary data.</text>
</comment>
<sequence length="390" mass="43909">VVKRNKLLIRLLKTLRQPTAGFALVGAHQVDSIPEFPLTLCSTCIQIGRISTNTLICKQIWFCERLTWNTAESPVYHVLKQLNVLRLNNGKQTCEGDKVLNQPRGWLDRENVNSKALVLNVQNQVVLATDSYQANDRNFGQTWEIDKASTRGPPTCFVKHGEAGRHNSTDQGTHLLISQYKERLVFIKEVTHKVAENSSKVHDRFRPSWGVSFKKYIKLTETLGLRLAVEFQGGRNWSWAVAHFAHYLEEEEHEAAWCSTFSCLKTSQTGDSAGFQQLEHEAAWCSTFSCLKTSQTGDSAGFQQLEHEAAWCSTFSCLKTSQTGDSAGFQQLEHEAAWCSTFSCLKTSQTGDSAGFQNIRLTETRGLRLPDEPQEGRNRSWAVEEFSATL</sequence>
<keyword evidence="2" id="KW-1185">Reference proteome</keyword>
<name>A0A419PDX2_CLOSI</name>
<dbReference type="Proteomes" id="UP000286415">
    <property type="component" value="Unassembled WGS sequence"/>
</dbReference>
<dbReference type="EMBL" id="NIRI02000042">
    <property type="protein sequence ID" value="KAG5449057.1"/>
    <property type="molecule type" value="Genomic_DNA"/>
</dbReference>
<reference evidence="1 2" key="1">
    <citation type="journal article" date="2018" name="Biotechnol. Adv.">
        <title>Improved genomic resources and new bioinformatic workflow for the carcinogenic parasite Clonorchis sinensis: Biotechnological implications.</title>
        <authorList>
            <person name="Wang D."/>
            <person name="Korhonen P.K."/>
            <person name="Gasser R.B."/>
            <person name="Young N.D."/>
        </authorList>
    </citation>
    <scope>NUCLEOTIDE SEQUENCE [LARGE SCALE GENOMIC DNA]</scope>
    <source>
        <strain evidence="1">Cs-k2</strain>
    </source>
</reference>
<reference evidence="1 2" key="2">
    <citation type="journal article" date="2021" name="Genomics">
        <title>High-quality reference genome for Clonorchis sinensis.</title>
        <authorList>
            <person name="Young N.D."/>
            <person name="Stroehlein A.J."/>
            <person name="Kinkar L."/>
            <person name="Wang T."/>
            <person name="Sohn W.M."/>
            <person name="Chang B.C.H."/>
            <person name="Kaur P."/>
            <person name="Weisz D."/>
            <person name="Dudchenko O."/>
            <person name="Aiden E.L."/>
            <person name="Korhonen P.K."/>
            <person name="Gasser R.B."/>
        </authorList>
    </citation>
    <scope>NUCLEOTIDE SEQUENCE [LARGE SCALE GENOMIC DNA]</scope>
    <source>
        <strain evidence="1">Cs-k2</strain>
    </source>
</reference>
<dbReference type="OrthoDB" id="10398853at2759"/>
<evidence type="ECO:0000313" key="2">
    <source>
        <dbReference type="Proteomes" id="UP000286415"/>
    </source>
</evidence>
<dbReference type="InParanoid" id="A0A419PDX2"/>
<accession>A0A419PDX2</accession>
<dbReference type="AlphaFoldDB" id="A0A419PDX2"/>
<organism evidence="1 2">
    <name type="scientific">Clonorchis sinensis</name>
    <name type="common">Chinese liver fluke</name>
    <dbReference type="NCBI Taxonomy" id="79923"/>
    <lineage>
        <taxon>Eukaryota</taxon>
        <taxon>Metazoa</taxon>
        <taxon>Spiralia</taxon>
        <taxon>Lophotrochozoa</taxon>
        <taxon>Platyhelminthes</taxon>
        <taxon>Trematoda</taxon>
        <taxon>Digenea</taxon>
        <taxon>Opisthorchiida</taxon>
        <taxon>Opisthorchiata</taxon>
        <taxon>Opisthorchiidae</taxon>
        <taxon>Clonorchis</taxon>
    </lineage>
</organism>